<dbReference type="Proteomes" id="UP001433508">
    <property type="component" value="Unassembled WGS sequence"/>
</dbReference>
<evidence type="ECO:0000313" key="1">
    <source>
        <dbReference type="EMBL" id="KAK9238967.1"/>
    </source>
</evidence>
<reference evidence="2" key="1">
    <citation type="journal article" date="2024" name="Front. Bioeng. Biotechnol.">
        <title>Genome-scale model development and genomic sequencing of the oleaginous clade Lipomyces.</title>
        <authorList>
            <person name="Czajka J.J."/>
            <person name="Han Y."/>
            <person name="Kim J."/>
            <person name="Mondo S.J."/>
            <person name="Hofstad B.A."/>
            <person name="Robles A."/>
            <person name="Haridas S."/>
            <person name="Riley R."/>
            <person name="LaButti K."/>
            <person name="Pangilinan J."/>
            <person name="Andreopoulos W."/>
            <person name="Lipzen A."/>
            <person name="Yan J."/>
            <person name="Wang M."/>
            <person name="Ng V."/>
            <person name="Grigoriev I.V."/>
            <person name="Spatafora J.W."/>
            <person name="Magnuson J.K."/>
            <person name="Baker S.E."/>
            <person name="Pomraning K.R."/>
        </authorList>
    </citation>
    <scope>NUCLEOTIDE SEQUENCE [LARGE SCALE GENOMIC DNA]</scope>
    <source>
        <strain evidence="2">CBS 7786</strain>
    </source>
</reference>
<protein>
    <submittedName>
        <fullName evidence="1">Fungal-specific transcription factor domain-containing protein</fullName>
    </submittedName>
</protein>
<keyword evidence="2" id="KW-1185">Reference proteome</keyword>
<name>A0ACC3T4Z8_LIPKO</name>
<proteinExistence type="predicted"/>
<accession>A0ACC3T4Z8</accession>
<sequence length="671" mass="74276">MARGPEAVCVPLHLRVTSSHNVPGCWTCRKRHQKCDEAKPACWNCRFRGVECGGYGVRLTDFTTCSGLDGQMVSKVIRGGPGERETDLSKTPSEPKSRPLRPATVARSVPIEHSKRNGRPLVRPKPRDTSGASPISVGLVEEALPAGSSASNGHLHDGPPGSSQGSVEDTQELRDVPSDELGLLSTETAHGSSSQQTWWQDSIVANSEDEESFSQSMELSLESGFESHLTPGSFTLTSAGDVIYRSPTDLGNVEERAPDSDQPVEEESGAVDQAILRLINERVLQPPPGDPFDQYLFSHYINDLSLRLYPVKPEQNPYRLVYGSLATKSQPLLKAILFASAMHLSKLGRLPNFAVQPYRMAMRDSFRDALQSGDEAWGLGATVLLSIVFDVIGTGLDTWSSKLIGCRRLLQMALSNSNGHVADGLKCMLLQYNWAVTMGRTLLKGVRPPAALDDLRCIDGASGVGREVGDRDMAAHQSHWFNNLPDFRMHQFLREATDLSAAVDRLKSASCHIDEILQLMPQVAELINRIQDWQPDFSSVEPEYIGSVEHFNAIWRQGMLCYVFHEIYALPSSHSRIQACVEASLEPFRKLSWLQACLFPVFMIAVHAQTEEARLCFETGLTAMNTSLAFQAPLSVIMILKTIWERSDNMTGQASWRDIIKEFRMELNILL</sequence>
<evidence type="ECO:0000313" key="2">
    <source>
        <dbReference type="Proteomes" id="UP001433508"/>
    </source>
</evidence>
<gene>
    <name evidence="1" type="ORF">V1525DRAFT_418030</name>
</gene>
<dbReference type="EMBL" id="MU971350">
    <property type="protein sequence ID" value="KAK9238967.1"/>
    <property type="molecule type" value="Genomic_DNA"/>
</dbReference>
<comment type="caution">
    <text evidence="1">The sequence shown here is derived from an EMBL/GenBank/DDBJ whole genome shotgun (WGS) entry which is preliminary data.</text>
</comment>
<organism evidence="1 2">
    <name type="scientific">Lipomyces kononenkoae</name>
    <name type="common">Yeast</name>
    <dbReference type="NCBI Taxonomy" id="34357"/>
    <lineage>
        <taxon>Eukaryota</taxon>
        <taxon>Fungi</taxon>
        <taxon>Dikarya</taxon>
        <taxon>Ascomycota</taxon>
        <taxon>Saccharomycotina</taxon>
        <taxon>Lipomycetes</taxon>
        <taxon>Lipomycetales</taxon>
        <taxon>Lipomycetaceae</taxon>
        <taxon>Lipomyces</taxon>
    </lineage>
</organism>